<feature type="region of interest" description="Disordered" evidence="1">
    <location>
        <begin position="1"/>
        <end position="46"/>
    </location>
</feature>
<name>A0A5A5TDY0_9CHLR</name>
<gene>
    <name evidence="2" type="ORF">KDI_30810</name>
</gene>
<feature type="region of interest" description="Disordered" evidence="1">
    <location>
        <begin position="199"/>
        <end position="219"/>
    </location>
</feature>
<dbReference type="Proteomes" id="UP000322530">
    <property type="component" value="Unassembled WGS sequence"/>
</dbReference>
<dbReference type="EMBL" id="BIXY01000045">
    <property type="protein sequence ID" value="GCF09517.1"/>
    <property type="molecule type" value="Genomic_DNA"/>
</dbReference>
<keyword evidence="3" id="KW-1185">Reference proteome</keyword>
<proteinExistence type="predicted"/>
<organism evidence="2 3">
    <name type="scientific">Dictyobacter arantiisoli</name>
    <dbReference type="NCBI Taxonomy" id="2014874"/>
    <lineage>
        <taxon>Bacteria</taxon>
        <taxon>Bacillati</taxon>
        <taxon>Chloroflexota</taxon>
        <taxon>Ktedonobacteria</taxon>
        <taxon>Ktedonobacterales</taxon>
        <taxon>Dictyobacteraceae</taxon>
        <taxon>Dictyobacter</taxon>
    </lineage>
</organism>
<sequence length="219" mass="25961">MQRNREILPPRDVSMDNEDQQQSLSQFQREFYRAPDPSGSNDRPSLTAEQLREIHQVKAQATPWLYYYLMNHPTINENEVAERIVIKINETFEKEARESPRQHVSQLVRLSIDQVKDTYRQDTEQWTQADKIDGLIKKIWSGDERQELREQFNKNQQEIDAIDHTLNNWSGNLLGYRNNSLGAEREKLQKEQKRIQRGITRLDKMDTIAPPEELPPYEE</sequence>
<comment type="caution">
    <text evidence="2">The sequence shown here is derived from an EMBL/GenBank/DDBJ whole genome shotgun (WGS) entry which is preliminary data.</text>
</comment>
<evidence type="ECO:0000256" key="1">
    <source>
        <dbReference type="SAM" id="MobiDB-lite"/>
    </source>
</evidence>
<evidence type="ECO:0000313" key="2">
    <source>
        <dbReference type="EMBL" id="GCF09517.1"/>
    </source>
</evidence>
<reference evidence="2 3" key="1">
    <citation type="submission" date="2019-01" db="EMBL/GenBank/DDBJ databases">
        <title>Draft genome sequence of Dictyobacter sp. Uno17.</title>
        <authorList>
            <person name="Wang C.M."/>
            <person name="Zheng Y."/>
            <person name="Sakai Y."/>
            <person name="Abe K."/>
            <person name="Yokota A."/>
            <person name="Yabe S."/>
        </authorList>
    </citation>
    <scope>NUCLEOTIDE SEQUENCE [LARGE SCALE GENOMIC DNA]</scope>
    <source>
        <strain evidence="2 3">Uno17</strain>
    </source>
</reference>
<dbReference type="AlphaFoldDB" id="A0A5A5TDY0"/>
<protein>
    <submittedName>
        <fullName evidence="2">Uncharacterized protein</fullName>
    </submittedName>
</protein>
<accession>A0A5A5TDY0</accession>
<evidence type="ECO:0000313" key="3">
    <source>
        <dbReference type="Proteomes" id="UP000322530"/>
    </source>
</evidence>